<accession>A0A2P6U1E2</accession>
<dbReference type="SUPFAM" id="SSF49785">
    <property type="entry name" value="Galactose-binding domain-like"/>
    <property type="match status" value="1"/>
</dbReference>
<evidence type="ECO:0000256" key="8">
    <source>
        <dbReference type="PROSITE-ProRule" id="PRU10141"/>
    </source>
</evidence>
<dbReference type="InterPro" id="IPR000719">
    <property type="entry name" value="Prot_kinase_dom"/>
</dbReference>
<feature type="compositionally biased region" description="Basic and acidic residues" evidence="9">
    <location>
        <begin position="1478"/>
        <end position="1487"/>
    </location>
</feature>
<proteinExistence type="predicted"/>
<dbReference type="Gene3D" id="2.60.120.260">
    <property type="entry name" value="Galactose-binding domain-like"/>
    <property type="match status" value="2"/>
</dbReference>
<reference evidence="13" key="2">
    <citation type="submission" date="2018-02" db="EMBL/GenBank/DDBJ databases">
        <authorList>
            <person name="Cohen D.B."/>
            <person name="Kent A.D."/>
        </authorList>
    </citation>
    <scope>NUCLEOTIDE SEQUENCE</scope>
    <source>
        <strain evidence="13">1602</strain>
    </source>
</reference>
<evidence type="ECO:0000256" key="4">
    <source>
        <dbReference type="ARBA" id="ARBA00022741"/>
    </source>
</evidence>
<comment type="caution">
    <text evidence="13">The sequence shown here is derived from an EMBL/GenBank/DDBJ whole genome shotgun (WGS) entry which is preliminary data.</text>
</comment>
<feature type="transmembrane region" description="Helical" evidence="10">
    <location>
        <begin position="971"/>
        <end position="993"/>
    </location>
</feature>
<dbReference type="Gene3D" id="1.10.510.10">
    <property type="entry name" value="Transferase(Phosphotransferase) domain 1"/>
    <property type="match status" value="1"/>
</dbReference>
<dbReference type="InterPro" id="IPR032675">
    <property type="entry name" value="LRR_dom_sf"/>
</dbReference>
<comment type="subcellular location">
    <subcellularLocation>
        <location evidence="1">Cytoplasm</location>
        <location evidence="1">Cytoskeleton</location>
        <location evidence="1">Cilium axoneme</location>
    </subcellularLocation>
</comment>
<dbReference type="Gene3D" id="3.80.10.10">
    <property type="entry name" value="Ribonuclease Inhibitor"/>
    <property type="match status" value="1"/>
</dbReference>
<evidence type="ECO:0000256" key="3">
    <source>
        <dbReference type="ARBA" id="ARBA00022679"/>
    </source>
</evidence>
<dbReference type="GO" id="GO:0004674">
    <property type="term" value="F:protein serine/threonine kinase activity"/>
    <property type="evidence" value="ECO:0007669"/>
    <property type="project" value="UniProtKB-KW"/>
</dbReference>
<dbReference type="PROSITE" id="PS00107">
    <property type="entry name" value="PROTEIN_KINASE_ATP"/>
    <property type="match status" value="1"/>
</dbReference>
<feature type="compositionally biased region" description="Acidic residues" evidence="9">
    <location>
        <begin position="133"/>
        <end position="143"/>
    </location>
</feature>
<feature type="compositionally biased region" description="Basic residues" evidence="9">
    <location>
        <begin position="199"/>
        <end position="214"/>
    </location>
</feature>
<dbReference type="InterPro" id="IPR008271">
    <property type="entry name" value="Ser/Thr_kinase_AS"/>
</dbReference>
<dbReference type="PANTHER" id="PTHR44329">
    <property type="entry name" value="SERINE/THREONINE-PROTEIN KINASE TNNI3K-RELATED"/>
    <property type="match status" value="1"/>
</dbReference>
<keyword evidence="10" id="KW-0472">Membrane</keyword>
<keyword evidence="10" id="KW-0812">Transmembrane</keyword>
<evidence type="ECO:0000256" key="10">
    <source>
        <dbReference type="SAM" id="Phobius"/>
    </source>
</evidence>
<feature type="compositionally biased region" description="Low complexity" evidence="9">
    <location>
        <begin position="1528"/>
        <end position="1545"/>
    </location>
</feature>
<evidence type="ECO:0000256" key="2">
    <source>
        <dbReference type="ARBA" id="ARBA00022527"/>
    </source>
</evidence>
<name>A0A2P6U1E2_CHLSO</name>
<dbReference type="GO" id="GO:0005524">
    <property type="term" value="F:ATP binding"/>
    <property type="evidence" value="ECO:0007669"/>
    <property type="project" value="UniProtKB-UniRule"/>
</dbReference>
<keyword evidence="3" id="KW-0808">Transferase</keyword>
<reference evidence="13 14" key="1">
    <citation type="journal article" date="2018" name="Plant J.">
        <title>Genome sequences of Chlorella sorokiniana UTEX 1602 and Micractinium conductrix SAG 241.80: implications to maltose excretion by a green alga.</title>
        <authorList>
            <person name="Arriola M.B."/>
            <person name="Velmurugan N."/>
            <person name="Zhang Y."/>
            <person name="Plunkett M.H."/>
            <person name="Hondzo H."/>
            <person name="Barney B.M."/>
        </authorList>
    </citation>
    <scope>NUCLEOTIDE SEQUENCE [LARGE SCALE GENOMIC DNA]</scope>
    <source>
        <strain evidence="13">1602</strain>
        <strain evidence="14">UTEX 1602</strain>
    </source>
</reference>
<feature type="region of interest" description="Disordered" evidence="9">
    <location>
        <begin position="1472"/>
        <end position="1566"/>
    </location>
</feature>
<feature type="compositionally biased region" description="Basic residues" evidence="9">
    <location>
        <begin position="248"/>
        <end position="270"/>
    </location>
</feature>
<dbReference type="EMBL" id="LHPG02000003">
    <property type="protein sequence ID" value="PRW60135.1"/>
    <property type="molecule type" value="Genomic_DNA"/>
</dbReference>
<gene>
    <name evidence="13" type="ORF">C2E21_1736</name>
</gene>
<dbReference type="STRING" id="3076.A0A2P6U1E2"/>
<feature type="compositionally biased region" description="Basic and acidic residues" evidence="9">
    <location>
        <begin position="174"/>
        <end position="198"/>
    </location>
</feature>
<dbReference type="InterPro" id="IPR008979">
    <property type="entry name" value="Galactose-bd-like_sf"/>
</dbReference>
<keyword evidence="5 13" id="KW-0418">Kinase</keyword>
<keyword evidence="10" id="KW-1133">Transmembrane helix</keyword>
<organism evidence="13 14">
    <name type="scientific">Chlorella sorokiniana</name>
    <name type="common">Freshwater green alga</name>
    <dbReference type="NCBI Taxonomy" id="3076"/>
    <lineage>
        <taxon>Eukaryota</taxon>
        <taxon>Viridiplantae</taxon>
        <taxon>Chlorophyta</taxon>
        <taxon>core chlorophytes</taxon>
        <taxon>Trebouxiophyceae</taxon>
        <taxon>Chlorellales</taxon>
        <taxon>Chlorellaceae</taxon>
        <taxon>Chlorella clade</taxon>
        <taxon>Chlorella</taxon>
    </lineage>
</organism>
<dbReference type="GO" id="GO:0005930">
    <property type="term" value="C:axoneme"/>
    <property type="evidence" value="ECO:0007669"/>
    <property type="project" value="UniProtKB-SubCell"/>
</dbReference>
<dbReference type="InterPro" id="IPR051681">
    <property type="entry name" value="Ser/Thr_Kinases-Pseudokinases"/>
</dbReference>
<feature type="binding site" evidence="8">
    <location>
        <position position="1195"/>
    </location>
    <ligand>
        <name>ATP</name>
        <dbReference type="ChEBI" id="CHEBI:30616"/>
    </ligand>
</feature>
<dbReference type="Gene3D" id="3.30.200.20">
    <property type="entry name" value="Phosphorylase Kinase, domain 1"/>
    <property type="match status" value="1"/>
</dbReference>
<evidence type="ECO:0000256" key="9">
    <source>
        <dbReference type="SAM" id="MobiDB-lite"/>
    </source>
</evidence>
<dbReference type="InterPro" id="IPR017441">
    <property type="entry name" value="Protein_kinase_ATP_BS"/>
</dbReference>
<feature type="compositionally biased region" description="Acidic residues" evidence="9">
    <location>
        <begin position="90"/>
        <end position="100"/>
    </location>
</feature>
<dbReference type="PROSITE" id="PS00108">
    <property type="entry name" value="PROTEIN_KINASE_ST"/>
    <property type="match status" value="1"/>
</dbReference>
<dbReference type="SMART" id="SM00220">
    <property type="entry name" value="S_TKc"/>
    <property type="match status" value="1"/>
</dbReference>
<dbReference type="Proteomes" id="UP000239899">
    <property type="component" value="Unassembled WGS sequence"/>
</dbReference>
<dbReference type="CDD" id="cd13999">
    <property type="entry name" value="STKc_MAP3K-like"/>
    <property type="match status" value="1"/>
</dbReference>
<dbReference type="OrthoDB" id="514180at2759"/>
<feature type="compositionally biased region" description="Low complexity" evidence="9">
    <location>
        <begin position="215"/>
        <end position="245"/>
    </location>
</feature>
<feature type="domain" description="Protein kinase" evidence="11">
    <location>
        <begin position="1168"/>
        <end position="1446"/>
    </location>
</feature>
<evidence type="ECO:0000256" key="7">
    <source>
        <dbReference type="ARBA" id="ARBA00023170"/>
    </source>
</evidence>
<dbReference type="SUPFAM" id="SSF52058">
    <property type="entry name" value="L domain-like"/>
    <property type="match status" value="1"/>
</dbReference>
<dbReference type="SUPFAM" id="SSF56112">
    <property type="entry name" value="Protein kinase-like (PK-like)"/>
    <property type="match status" value="1"/>
</dbReference>
<keyword evidence="14" id="KW-1185">Reference proteome</keyword>
<evidence type="ECO:0000256" key="5">
    <source>
        <dbReference type="ARBA" id="ARBA00022777"/>
    </source>
</evidence>
<protein>
    <submittedName>
        <fullName evidence="12">Serine threonine-kinase CTR1 isoform A</fullName>
    </submittedName>
    <submittedName>
        <fullName evidence="13">Serine threonine-kinase CTR1 isoform B</fullName>
    </submittedName>
</protein>
<sequence>MDMATRLKLAELIQKDMDQLRQKADDQGVTAWMQRPVQRGRPNERFLQHTLRSVHAHNRRADEEEMWELYQQQRERKEAEAQRRQAAADQGEEGEQELSDEGIAAMIAAKRSRGRGGVGSRMDVPGPYLPPPGEDDGELDNEDTAVVRRQALGPERPQWLQQQAEQQQQDVAAAEERRRQQREREERKLLALAEELRGGRRSKQKKRKRRRSRGRSSASGTSRTSSSSSGVSGSDSESSGASGSSAERRRRKEKKRRRKEKRHKEKRRKEKRADSQQAALLSLPSATSNWDAATAALSGAAWQAGSNPCGSGGSGAWKGVTCGGGSAVADAVTQLQLPRLGLQGTLPGQLAQLPSLALLDLSGNAFEGGIPEAWLQRDSFPSLTTALLGGNKLGGAPLPSGLLSLATQRIDVGSNRFNGSLPANWSSSSLVDLDLRDNQLTGTLPANWGGDAVLPQLALLHLQGNKLSGLVPDAWTAGAFAAPLMMESRPGNQLLCGAVVPLNPKLFPEGHPERNSPIIPAANSMRTGDNLTTVVLIQRGLFVPTTSVTITNWLGSCAVPCNEAPGWPTAPAAVSAAGLSWPPTVSTNIFDVSWVYNMSIFDLVLLNPGASTLRPGAALTAPCYPAGKAAEFDYYGGSVAFGQFSGGNQQAGQGGNVTSDSLPGAMAAARVNGGVPNQFHWPSVYTGSVAPALNGSSNGQVSEPVYWFVDMLVPFQVVSVMVTAGIDMRNASIYIGSNSSSVFANTLVASGLSLAAGQQKALPGSGTTGRYVIIYTGTTQQGTLGLDDVQVYSFETNAAANKAVSASGLGGISASGPSLQGLADNNASSCIVVKSAAADNPAQNGTAGLLRVDLGYTGTVGSVAMKAGTNSSGGPHSVRFYVTRSADESPSDSQACNAEARTLAPGEWAVSACNKEGRYIVAKLPSLMQPGDYLELCEFQAALTMQPKGNSSSGGSSSGGGGSSSSVNGGVVAAIVIGSLLGVALLLLVFSYVRWRQRWLEQQRLQREVVEAEAAVAAKEEHNPDGGMPPAPNQAAAWEMKHYGGGDEEEGGEAAMAANGGAAGAEGADGADGADAAAAAATAAAAAAGAVGERESEFELFKRFLKTLRPGRKMASLSEHESEESRSRRRAGFRVVKGGAAGGGIDTDTVTDLTKLPPGFLEVSPADIRLVECVGEGSFGEVWLAEYCGALVAVKILAKVKSDFMTHSMQQQLALRNLKKEAMLMSKLRHPNVCLYLGAVSNPPCLVMEYCAKCSLDHLLRAGLASPAMAKRLSWVRLLSMALDAAKGMLYLHSRSPPIAHRDLKSGNLLVDSLWHVKVADFSLSRALEMGTVAFTVVSTNPRWLAPEVLSGHPGQLPADVWAFGTVLWELCTWRLPFEDLNTFQIIAKVQTQGSAGLHIPLPEELPAGAFSCYPQYVELMKACWAIEAEQRPTFSTIVQQLGTMLANELAVLQAGGNGAAYAAMAARLQQQQQAQQDMRRLSDASRSHSSHGGSLRSSVAAGGSVGSSTTGPCSPAGGSGRGGGSARGHSSSGRGHGGSSSRRGANGGLPQLTASGRPLPATRSS</sequence>
<keyword evidence="6 8" id="KW-0067">ATP-binding</keyword>
<feature type="compositionally biased region" description="Low complexity" evidence="9">
    <location>
        <begin position="155"/>
        <end position="172"/>
    </location>
</feature>
<evidence type="ECO:0000313" key="14">
    <source>
        <dbReference type="Proteomes" id="UP000239899"/>
    </source>
</evidence>
<feature type="region of interest" description="Disordered" evidence="9">
    <location>
        <begin position="71"/>
        <end position="277"/>
    </location>
</feature>
<evidence type="ECO:0000313" key="13">
    <source>
        <dbReference type="EMBL" id="PRW60136.1"/>
    </source>
</evidence>
<evidence type="ECO:0000256" key="1">
    <source>
        <dbReference type="ARBA" id="ARBA00004430"/>
    </source>
</evidence>
<evidence type="ECO:0000256" key="6">
    <source>
        <dbReference type="ARBA" id="ARBA00022840"/>
    </source>
</evidence>
<feature type="compositionally biased region" description="Basic and acidic residues" evidence="9">
    <location>
        <begin position="73"/>
        <end position="83"/>
    </location>
</feature>
<dbReference type="Pfam" id="PF07714">
    <property type="entry name" value="PK_Tyr_Ser-Thr"/>
    <property type="match status" value="1"/>
</dbReference>
<keyword evidence="7" id="KW-0675">Receptor</keyword>
<feature type="compositionally biased region" description="Low complexity" evidence="9">
    <location>
        <begin position="1491"/>
        <end position="1512"/>
    </location>
</feature>
<feature type="compositionally biased region" description="Gly residues" evidence="9">
    <location>
        <begin position="1518"/>
        <end position="1527"/>
    </location>
</feature>
<dbReference type="InterPro" id="IPR001245">
    <property type="entry name" value="Ser-Thr/Tyr_kinase_cat_dom"/>
</dbReference>
<dbReference type="InterPro" id="IPR011009">
    <property type="entry name" value="Kinase-like_dom_sf"/>
</dbReference>
<evidence type="ECO:0000313" key="12">
    <source>
        <dbReference type="EMBL" id="PRW60135.1"/>
    </source>
</evidence>
<keyword evidence="4 8" id="KW-0547">Nucleotide-binding</keyword>
<evidence type="ECO:0000259" key="11">
    <source>
        <dbReference type="PROSITE" id="PS50011"/>
    </source>
</evidence>
<dbReference type="EMBL" id="LHPG02000003">
    <property type="protein sequence ID" value="PRW60136.1"/>
    <property type="molecule type" value="Genomic_DNA"/>
</dbReference>
<dbReference type="PROSITE" id="PS50011">
    <property type="entry name" value="PROTEIN_KINASE_DOM"/>
    <property type="match status" value="1"/>
</dbReference>
<keyword evidence="2" id="KW-0723">Serine/threonine-protein kinase</keyword>
<dbReference type="PANTHER" id="PTHR44329:SF298">
    <property type="entry name" value="MIXED LINEAGE KINASE DOMAIN-LIKE PROTEIN"/>
    <property type="match status" value="1"/>
</dbReference>